<proteinExistence type="predicted"/>
<evidence type="ECO:0000313" key="5">
    <source>
        <dbReference type="Proteomes" id="UP000183794"/>
    </source>
</evidence>
<dbReference type="CDD" id="cd02042">
    <property type="entry name" value="ParAB_family"/>
    <property type="match status" value="1"/>
</dbReference>
<dbReference type="Proteomes" id="UP000182660">
    <property type="component" value="Unassembled WGS sequence"/>
</dbReference>
<reference evidence="2 4" key="1">
    <citation type="submission" date="2016-11" db="EMBL/GenBank/DDBJ databases">
        <authorList>
            <person name="Klemetsen T."/>
        </authorList>
    </citation>
    <scope>NUCLEOTIDE SEQUENCE [LARGE SCALE GENOMIC DNA]</scope>
    <source>
        <strain evidence="2">MT 2528</strain>
    </source>
</reference>
<dbReference type="InterPro" id="IPR027417">
    <property type="entry name" value="P-loop_NTPase"/>
</dbReference>
<sequence>MTKHIIFFNTKGGVSKSTLCEYTANELQRIGKSVSVDNTDQQKHVTTILNDNAEYCIYDTAGAFTANNIDLLKACSDVDALVIVPMNTGKNDFIELEFLVSRLNEYGLKEKSKFVFTKTRSNSKALLSRRESLAEFGLSSCEWVMPMLEDFSEQRNTTRTRAEMNVFLNEVIL</sequence>
<dbReference type="RefSeq" id="WP_075473314.1">
    <property type="nucleotide sequence ID" value="NZ_CAWQZC010000019.1"/>
</dbReference>
<dbReference type="Gene3D" id="3.40.50.300">
    <property type="entry name" value="P-loop containing nucleotide triphosphate hydrolases"/>
    <property type="match status" value="1"/>
</dbReference>
<keyword evidence="4" id="KW-1185">Reference proteome</keyword>
<dbReference type="AlphaFoldDB" id="A0A1L0BGY7"/>
<evidence type="ECO:0000259" key="1">
    <source>
        <dbReference type="Pfam" id="PF13614"/>
    </source>
</evidence>
<evidence type="ECO:0000313" key="4">
    <source>
        <dbReference type="Proteomes" id="UP000182660"/>
    </source>
</evidence>
<reference evidence="3 5" key="2">
    <citation type="submission" date="2016-11" db="EMBL/GenBank/DDBJ databases">
        <authorList>
            <person name="Jaros S."/>
            <person name="Januszkiewicz K."/>
            <person name="Wedrychowicz H."/>
        </authorList>
    </citation>
    <scope>NUCLEOTIDE SEQUENCE [LARGE SCALE GENOMIC DNA]</scope>
    <source>
        <strain evidence="3">NVI 5450</strain>
    </source>
</reference>
<evidence type="ECO:0000313" key="2">
    <source>
        <dbReference type="EMBL" id="SGZ02321.1"/>
    </source>
</evidence>
<feature type="domain" description="AAA" evidence="1">
    <location>
        <begin position="3"/>
        <end position="88"/>
    </location>
</feature>
<dbReference type="Pfam" id="PF13614">
    <property type="entry name" value="AAA_31"/>
    <property type="match status" value="1"/>
</dbReference>
<dbReference type="EMBL" id="FPLJ01000131">
    <property type="protein sequence ID" value="SGZ02321.1"/>
    <property type="molecule type" value="Genomic_DNA"/>
</dbReference>
<evidence type="ECO:0000313" key="3">
    <source>
        <dbReference type="EMBL" id="SGZ16175.1"/>
    </source>
</evidence>
<gene>
    <name evidence="2" type="ORF">MT2528_4370</name>
    <name evidence="3" type="ORF">NVI5450_4275</name>
</gene>
<dbReference type="GeneID" id="61297753"/>
<dbReference type="EMBL" id="FPLD01000123">
    <property type="protein sequence ID" value="SGZ16175.1"/>
    <property type="molecule type" value="Genomic_DNA"/>
</dbReference>
<dbReference type="SUPFAM" id="SSF52540">
    <property type="entry name" value="P-loop containing nucleoside triphosphate hydrolases"/>
    <property type="match status" value="1"/>
</dbReference>
<name>A0A1L0BGY7_9GAMM</name>
<protein>
    <recommendedName>
        <fullName evidence="1">AAA domain-containing protein</fullName>
    </recommendedName>
</protein>
<accession>A0A1L0BGY7</accession>
<dbReference type="InterPro" id="IPR025669">
    <property type="entry name" value="AAA_dom"/>
</dbReference>
<dbReference type="OrthoDB" id="9815116at2"/>
<organism evidence="3 5">
    <name type="scientific">Moritella viscosa</name>
    <dbReference type="NCBI Taxonomy" id="80854"/>
    <lineage>
        <taxon>Bacteria</taxon>
        <taxon>Pseudomonadati</taxon>
        <taxon>Pseudomonadota</taxon>
        <taxon>Gammaproteobacteria</taxon>
        <taxon>Alteromonadales</taxon>
        <taxon>Moritellaceae</taxon>
        <taxon>Moritella</taxon>
    </lineage>
</organism>
<dbReference type="Proteomes" id="UP000183794">
    <property type="component" value="Unassembled WGS sequence"/>
</dbReference>